<keyword evidence="1" id="KW-1133">Transmembrane helix</keyword>
<comment type="subunit">
    <text evidence="1">Component of the oligosaccharyltransferase (OST) complex.</text>
</comment>
<reference evidence="2" key="3">
    <citation type="submission" date="2025-09" db="UniProtKB">
        <authorList>
            <consortium name="Ensembl"/>
        </authorList>
    </citation>
    <scope>IDENTIFICATION</scope>
</reference>
<dbReference type="PANTHER" id="PTHR13160:SF4">
    <property type="entry name" value="OLIGOSACCHARYLTRANSFERASE COMPLEX SUBUNIT OSTC"/>
    <property type="match status" value="1"/>
</dbReference>
<protein>
    <recommendedName>
        <fullName evidence="1">Oligosaccharyltransferase complex subunit</fullName>
    </recommendedName>
</protein>
<accession>A0A8C0AE39</accession>
<comment type="caution">
    <text evidence="1">Lacks conserved residue(s) required for the propagation of feature annotation.</text>
</comment>
<reference evidence="2" key="1">
    <citation type="submission" date="2019-05" db="EMBL/GenBank/DDBJ databases">
        <authorList>
            <person name="Zhang S."/>
            <person name="Liu J."/>
        </authorList>
    </citation>
    <scope>NUCLEOTIDE SEQUENCE [LARGE SCALE GENOMIC DNA]</scope>
</reference>
<evidence type="ECO:0000256" key="1">
    <source>
        <dbReference type="RuleBase" id="RU366060"/>
    </source>
</evidence>
<comment type="function">
    <text evidence="1">Subunit of STT3A-containing oligosaccharyl transferase (OST-A) complex that catalyzes the initial transfer of a defined glycan (Glc(3)Man(9)GlcNAc(2) in eukaryotes) from the lipid carrier dolichol-pyrophosphate to an asparagine residue within an Asn-X-Ser/Thr consensus motif in nascent polypeptide chains, the first step in protein N-glycosylation. N-glycosylation occurs cotranslationally and the complex associates with the Sec61 complex at the channel-forming translocon complex that mediates protein translocation across the endoplasmic reticulum (ER). Within the OST-A complex, acts as an adapter that anchors the OST-A complex to the Sec61 complex. May be involved in N-glycosylation of APP (amyloid-beta precursor protein). Can modulate gamma-secretase cleavage of APP by enhancing endoprotelysis of PSEN1.</text>
</comment>
<dbReference type="InterPro" id="IPR042416">
    <property type="entry name" value="OSTC"/>
</dbReference>
<comment type="subcellular location">
    <subcellularLocation>
        <location evidence="1">Membrane</location>
        <topology evidence="1">Multi-pass membrane protein</topology>
    </subcellularLocation>
</comment>
<keyword evidence="1" id="KW-0472">Membrane</keyword>
<evidence type="ECO:0000313" key="3">
    <source>
        <dbReference type="Proteomes" id="UP000694520"/>
    </source>
</evidence>
<proteinExistence type="inferred from homology"/>
<dbReference type="GO" id="GO:0008250">
    <property type="term" value="C:oligosaccharyltransferase complex"/>
    <property type="evidence" value="ECO:0007669"/>
    <property type="project" value="UniProtKB-UniRule"/>
</dbReference>
<dbReference type="AlphaFoldDB" id="A0A8C0AE39"/>
<dbReference type="GeneTree" id="ENSGT00390000001376"/>
<feature type="transmembrane region" description="Helical" evidence="1">
    <location>
        <begin position="25"/>
        <end position="44"/>
    </location>
</feature>
<comment type="similarity">
    <text evidence="1">Belongs to the OSTC family.</text>
</comment>
<sequence>MESLDRVPFLVLECPNLKLKKPPWVHMPSATMVCALVVVSYFLLTGGMLCDVIVEPPSVGSVTDEHGHQRPVAFLLLGYLMG</sequence>
<dbReference type="Proteomes" id="UP000694520">
    <property type="component" value="Chromosome 19"/>
</dbReference>
<keyword evidence="1" id="KW-0812">Transmembrane</keyword>
<name>A0A8C0AE39_BOSMU</name>
<evidence type="ECO:0000313" key="2">
    <source>
        <dbReference type="Ensembl" id="ENSBGRP00000025364.1"/>
    </source>
</evidence>
<dbReference type="PANTHER" id="PTHR13160">
    <property type="entry name" value="OLIGOSACCHARYLTRANSFERASE COMPLEX SUBUNIT OSTC"/>
    <property type="match status" value="1"/>
</dbReference>
<reference evidence="2" key="2">
    <citation type="submission" date="2025-08" db="UniProtKB">
        <authorList>
            <consortium name="Ensembl"/>
        </authorList>
    </citation>
    <scope>IDENTIFICATION</scope>
</reference>
<dbReference type="Ensembl" id="ENSBGRT00000029273.1">
    <property type="protein sequence ID" value="ENSBGRP00000025364.1"/>
    <property type="gene ID" value="ENSBGRG00000015925.1"/>
</dbReference>
<organism evidence="2 3">
    <name type="scientific">Bos mutus grunniens</name>
    <name type="common">Wild yak</name>
    <name type="synonym">Bos grunniens</name>
    <dbReference type="NCBI Taxonomy" id="30521"/>
    <lineage>
        <taxon>Eukaryota</taxon>
        <taxon>Metazoa</taxon>
        <taxon>Chordata</taxon>
        <taxon>Craniata</taxon>
        <taxon>Vertebrata</taxon>
        <taxon>Euteleostomi</taxon>
        <taxon>Mammalia</taxon>
        <taxon>Eutheria</taxon>
        <taxon>Laurasiatheria</taxon>
        <taxon>Artiodactyla</taxon>
        <taxon>Ruminantia</taxon>
        <taxon>Pecora</taxon>
        <taxon>Bovidae</taxon>
        <taxon>Bovinae</taxon>
        <taxon>Bos</taxon>
    </lineage>
</organism>
<keyword evidence="3" id="KW-1185">Reference proteome</keyword>